<sequence>MGVLKTPIKTMMGNLLLTSTGDVWAFYRIQSTSIPKQNEKVVDSYKKNWKQCLEELTDYQDVHFMMYPQEFRLNERLEDLYQDVAMDAEAMATYYMDETVNLLEQRLGRLTKNDFILGVRLKMERINVDAELKENVLSLFSGVTDTIVNLLGWEQHVSASFFEQFREAEGELANVVAMVGGVKLTERELIYVNRFHFLRGLDHDVSEEMDHASPEAITNTMIDPTTPSVLHLHSDEDDGYISFVVVDECHHNMAGSELFYEAQSLPFPVEIDIKAQVESKTKTKTNVNLKKQQLRESAKEQNMIGDETDASVATSDYLVRHLQDEIKKDDVHMINWIAVLIVDGKTKKACLNRAKAVKRHMKSAGMICRVPVADQLLLFYQSLPGKRLDLTHRNWLQKTTQDGVAENFFAVNADVGSKVGYFIGWIDRFDKHTDLAAAIQSSRDPIFYHPFLANQQVKGSKTRSPHVLITGDTGNGKSFLAKLLFLYITMMDVKCLYIDPKKELRKWIRKAMVHPDVKKDYPLFVEHLKTFHFITLDAEDEENWGALDPISFLPPMQAKEMVEMIISQVYSFKGKDDVHTAFLKAITTVIEQKEKGYQVGTTHVIKALTAHEEPAVRKAGAFLAEVTADSVMKLCVHDGSNDALSLDKRISIVEIEHLDLPEATDSIESYTNAQLKSSAVMYALGKYCELFGKTKEERTAEFMDEAWMITANTTGRKVEKQMRRVGRSYNNALFFISQSTKDALREEESGNYGVAFAFDEPNERPDVLTWMNMEATEENIEMLEDMYQGQCLMKDYYGRTAKMSVECLFDEWASAFETVEASAVASAEEKYL</sequence>
<accession>A0A7T6Z250</accession>
<dbReference type="PANTHER" id="PTHR30121">
    <property type="entry name" value="UNCHARACTERIZED PROTEIN YJGR-RELATED"/>
    <property type="match status" value="1"/>
</dbReference>
<dbReference type="AlphaFoldDB" id="A0A7T6Z250"/>
<keyword evidence="1" id="KW-0547">Nucleotide-binding</keyword>
<organism evidence="1 2">
    <name type="scientific">Salicibibacter cibarius</name>
    <dbReference type="NCBI Taxonomy" id="2743000"/>
    <lineage>
        <taxon>Bacteria</taxon>
        <taxon>Bacillati</taxon>
        <taxon>Bacillota</taxon>
        <taxon>Bacilli</taxon>
        <taxon>Bacillales</taxon>
        <taxon>Bacillaceae</taxon>
        <taxon>Salicibibacter</taxon>
    </lineage>
</organism>
<dbReference type="EMBL" id="CP054705">
    <property type="protein sequence ID" value="QQK75398.1"/>
    <property type="molecule type" value="Genomic_DNA"/>
</dbReference>
<reference evidence="1 2" key="1">
    <citation type="submission" date="2020-06" db="EMBL/GenBank/DDBJ databases">
        <title>Genomic analysis of Salicibibacter sp. NKC5-3.</title>
        <authorList>
            <person name="Oh Y.J."/>
        </authorList>
    </citation>
    <scope>NUCLEOTIDE SEQUENCE [LARGE SCALE GENOMIC DNA]</scope>
    <source>
        <strain evidence="1 2">NKC5-3</strain>
    </source>
</reference>
<evidence type="ECO:0000313" key="2">
    <source>
        <dbReference type="Proteomes" id="UP000595823"/>
    </source>
</evidence>
<protein>
    <submittedName>
        <fullName evidence="1">ATP-binding protein</fullName>
    </submittedName>
</protein>
<keyword evidence="1" id="KW-0067">ATP-binding</keyword>
<dbReference type="Proteomes" id="UP000595823">
    <property type="component" value="Chromosome"/>
</dbReference>
<dbReference type="KEGG" id="scia:HUG15_07230"/>
<dbReference type="InterPro" id="IPR016628">
    <property type="entry name" value="ATPase_SAG2001_prd"/>
</dbReference>
<gene>
    <name evidence="1" type="ORF">HUG15_07230</name>
</gene>
<proteinExistence type="predicted"/>
<evidence type="ECO:0000313" key="1">
    <source>
        <dbReference type="EMBL" id="QQK75398.1"/>
    </source>
</evidence>
<dbReference type="PANTHER" id="PTHR30121:SF6">
    <property type="entry name" value="SLR6007 PROTEIN"/>
    <property type="match status" value="1"/>
</dbReference>
<name>A0A7T6Z250_9BACI</name>
<dbReference type="InterPro" id="IPR027417">
    <property type="entry name" value="P-loop_NTPase"/>
</dbReference>
<keyword evidence="2" id="KW-1185">Reference proteome</keyword>
<dbReference type="GO" id="GO:0005524">
    <property type="term" value="F:ATP binding"/>
    <property type="evidence" value="ECO:0007669"/>
    <property type="project" value="UniProtKB-KW"/>
</dbReference>
<dbReference type="Gene3D" id="3.40.50.300">
    <property type="entry name" value="P-loop containing nucleotide triphosphate hydrolases"/>
    <property type="match status" value="2"/>
</dbReference>
<dbReference type="Pfam" id="PF12846">
    <property type="entry name" value="AAA_10"/>
    <property type="match status" value="1"/>
</dbReference>
<dbReference type="SUPFAM" id="SSF52540">
    <property type="entry name" value="P-loop containing nucleoside triphosphate hydrolases"/>
    <property type="match status" value="1"/>
</dbReference>
<dbReference type="InterPro" id="IPR051162">
    <property type="entry name" value="T4SS_component"/>
</dbReference>
<dbReference type="PIRSF" id="PIRSF015040">
    <property type="entry name" value="ATPase_SAG2001_prd"/>
    <property type="match status" value="1"/>
</dbReference>
<dbReference type="RefSeq" id="WP_200128049.1">
    <property type="nucleotide sequence ID" value="NZ_CP054705.1"/>
</dbReference>